<dbReference type="Pfam" id="PF07012">
    <property type="entry name" value="Curlin_rpt"/>
    <property type="match status" value="1"/>
</dbReference>
<comment type="similarity">
    <text evidence="1">Belongs to the CsgA/CsgB family.</text>
</comment>
<feature type="chain" id="PRO_5036768310" evidence="3">
    <location>
        <begin position="26"/>
        <end position="134"/>
    </location>
</feature>
<dbReference type="RefSeq" id="WP_190293822.1">
    <property type="nucleotide sequence ID" value="NZ_JABFCZ010000031.1"/>
</dbReference>
<protein>
    <submittedName>
        <fullName evidence="4">Curlin</fullName>
    </submittedName>
</protein>
<dbReference type="Proteomes" id="UP000598467">
    <property type="component" value="Unassembled WGS sequence"/>
</dbReference>
<feature type="signal peptide" evidence="3">
    <location>
        <begin position="1"/>
        <end position="25"/>
    </location>
</feature>
<sequence length="134" mass="13567">MKTAIAKTLTAATIATFVSIGSAFAGGSISINVAPTDADQATAVRAGLAMYSVFNGIKQGGGIKQNGFGNVAGVLQNGFGNNAVVHQEGNGHNGTIQQNGNNNSYGLFQFGEGTDAHIAQNGNGQTGATFQFGW</sequence>
<keyword evidence="2 3" id="KW-0732">Signal</keyword>
<dbReference type="AlphaFoldDB" id="A0A926SAG6"/>
<accession>A0A926SAG6</accession>
<name>A0A926SAG6_9HYPH</name>
<comment type="caution">
    <text evidence="4">The sequence shown here is derived from an EMBL/GenBank/DDBJ whole genome shotgun (WGS) entry which is preliminary data.</text>
</comment>
<evidence type="ECO:0000256" key="1">
    <source>
        <dbReference type="ARBA" id="ARBA00009766"/>
    </source>
</evidence>
<evidence type="ECO:0000313" key="5">
    <source>
        <dbReference type="Proteomes" id="UP000598467"/>
    </source>
</evidence>
<dbReference type="GO" id="GO:0009289">
    <property type="term" value="C:pilus"/>
    <property type="evidence" value="ECO:0007669"/>
    <property type="project" value="InterPro"/>
</dbReference>
<evidence type="ECO:0000313" key="4">
    <source>
        <dbReference type="EMBL" id="MBD1549129.1"/>
    </source>
</evidence>
<proteinExistence type="inferred from homology"/>
<reference evidence="4" key="1">
    <citation type="submission" date="2020-05" db="EMBL/GenBank/DDBJ databases">
        <title>Identification of trans-AT polyketide cluster in two marine bacteria, producers of a novel glutaramide-containing polyketide sesbanimide D and analogs.</title>
        <authorList>
            <person name="Kacar D."/>
            <person name="Rodriguez P."/>
            <person name="Canedo L."/>
            <person name="Gonzalez E."/>
            <person name="Galan B."/>
            <person name="De La Calle F."/>
            <person name="Garcia J.L."/>
        </authorList>
    </citation>
    <scope>NUCLEOTIDE SEQUENCE</scope>
    <source>
        <strain evidence="4">PHM038</strain>
    </source>
</reference>
<dbReference type="GO" id="GO:0007155">
    <property type="term" value="P:cell adhesion"/>
    <property type="evidence" value="ECO:0007669"/>
    <property type="project" value="InterPro"/>
</dbReference>
<evidence type="ECO:0000256" key="3">
    <source>
        <dbReference type="SAM" id="SignalP"/>
    </source>
</evidence>
<organism evidence="4 5">
    <name type="scientific">Roseibium aggregatum</name>
    <dbReference type="NCBI Taxonomy" id="187304"/>
    <lineage>
        <taxon>Bacteria</taxon>
        <taxon>Pseudomonadati</taxon>
        <taxon>Pseudomonadota</taxon>
        <taxon>Alphaproteobacteria</taxon>
        <taxon>Hyphomicrobiales</taxon>
        <taxon>Stappiaceae</taxon>
        <taxon>Roseibium</taxon>
    </lineage>
</organism>
<evidence type="ECO:0000256" key="2">
    <source>
        <dbReference type="ARBA" id="ARBA00022729"/>
    </source>
</evidence>
<dbReference type="InterPro" id="IPR009742">
    <property type="entry name" value="Curlin_rpt"/>
</dbReference>
<dbReference type="EMBL" id="JABFCZ010000031">
    <property type="protein sequence ID" value="MBD1549129.1"/>
    <property type="molecule type" value="Genomic_DNA"/>
</dbReference>
<gene>
    <name evidence="4" type="ORF">HK439_22955</name>
</gene>